<dbReference type="PANTHER" id="PTHR43219">
    <property type="entry name" value="CRISPR-ASSOCIATED ENDONUCLEASE CAS1"/>
    <property type="match status" value="1"/>
</dbReference>
<comment type="cofactor">
    <cofactor evidence="9">
        <name>Mg(2+)</name>
        <dbReference type="ChEBI" id="CHEBI:18420"/>
    </cofactor>
    <cofactor evidence="9">
        <name>Mn(2+)</name>
        <dbReference type="ChEBI" id="CHEBI:29035"/>
    </cofactor>
</comment>
<dbReference type="InterPro" id="IPR042206">
    <property type="entry name" value="CRISPR-assoc_Cas1_C"/>
</dbReference>
<sequence>MKQSFYVYNNGDLKRKDNTLQFTNHDGEKRDIPVERISDIYVMSEMSFNTAFINYISQYGIPMHFFNYYNFYTGSYYPRETLLAGRLLVRQVEHYTDYEKRIVLARKFIEAAADNIYRNLRYYNGRGKDVSVYMKEVDSLRKQIGGTTTIESLMGVEGNIRKQYYAAWNIIINQEISFEKRVMHPPDNMINSLISFVNTLIYTKVLGELYRTQLNPTISYLHEPGERRFSLSLDLAEVFKPLIGDRLIFSLLNRNQITENSFTKELNFLHLKKDASKLIVSELESRLKKTVMHKELGRQVSYQYLIRLEAYKLIKHLIGEKEYEGFRIWW</sequence>
<feature type="binding site" evidence="9">
    <location>
        <position position="222"/>
    </location>
    <ligand>
        <name>Mn(2+)</name>
        <dbReference type="ChEBI" id="CHEBI:29035"/>
    </ligand>
</feature>
<dbReference type="GO" id="GO:0046872">
    <property type="term" value="F:metal ion binding"/>
    <property type="evidence" value="ECO:0007669"/>
    <property type="project" value="UniProtKB-UniRule"/>
</dbReference>
<keyword evidence="3 9" id="KW-0255">Endonuclease</keyword>
<dbReference type="NCBIfam" id="TIGR00287">
    <property type="entry name" value="cas1"/>
    <property type="match status" value="1"/>
</dbReference>
<dbReference type="GO" id="GO:0004520">
    <property type="term" value="F:DNA endonuclease activity"/>
    <property type="evidence" value="ECO:0007669"/>
    <property type="project" value="InterPro"/>
</dbReference>
<keyword evidence="11" id="KW-1185">Reference proteome</keyword>
<evidence type="ECO:0000256" key="7">
    <source>
        <dbReference type="ARBA" id="ARBA00023125"/>
    </source>
</evidence>
<protein>
    <recommendedName>
        <fullName evidence="9">CRISPR-associated endonuclease Cas1</fullName>
        <ecNumber evidence="9">3.1.-.-</ecNumber>
    </recommendedName>
</protein>
<dbReference type="HAMAP" id="MF_01470">
    <property type="entry name" value="Cas1"/>
    <property type="match status" value="1"/>
</dbReference>
<accession>A0A4Q1RKD3</accession>
<evidence type="ECO:0000256" key="6">
    <source>
        <dbReference type="ARBA" id="ARBA00023118"/>
    </source>
</evidence>
<dbReference type="InterPro" id="IPR042211">
    <property type="entry name" value="CRISPR-assoc_Cas1_N"/>
</dbReference>
<proteinExistence type="inferred from homology"/>
<dbReference type="PANTHER" id="PTHR43219:SF1">
    <property type="entry name" value="CRISPR-ASSOCIATED ENDONUCLEASE CAS1"/>
    <property type="match status" value="1"/>
</dbReference>
<dbReference type="InterPro" id="IPR019858">
    <property type="entry name" value="CRISPR-assoc_Cas1_HMARI/TNEAP"/>
</dbReference>
<keyword evidence="4 9" id="KW-0378">Hydrolase</keyword>
<evidence type="ECO:0000256" key="8">
    <source>
        <dbReference type="ARBA" id="ARBA00023211"/>
    </source>
</evidence>
<dbReference type="Proteomes" id="UP000290106">
    <property type="component" value="Unassembled WGS sequence"/>
</dbReference>
<dbReference type="NCBIfam" id="TIGR03641">
    <property type="entry name" value="cas1_HMARI"/>
    <property type="match status" value="1"/>
</dbReference>
<evidence type="ECO:0000256" key="9">
    <source>
        <dbReference type="HAMAP-Rule" id="MF_01470"/>
    </source>
</evidence>
<name>A0A4Q1RKD3_9FIRM</name>
<evidence type="ECO:0000256" key="4">
    <source>
        <dbReference type="ARBA" id="ARBA00022801"/>
    </source>
</evidence>
<dbReference type="Pfam" id="PF01867">
    <property type="entry name" value="Cas_Cas1"/>
    <property type="match status" value="1"/>
</dbReference>
<keyword evidence="7 9" id="KW-0238">DNA-binding</keyword>
<dbReference type="EC" id="3.1.-.-" evidence="9"/>
<evidence type="ECO:0000313" key="11">
    <source>
        <dbReference type="Proteomes" id="UP000290106"/>
    </source>
</evidence>
<dbReference type="AlphaFoldDB" id="A0A4Q1RKD3"/>
<dbReference type="GO" id="GO:0051607">
    <property type="term" value="P:defense response to virus"/>
    <property type="evidence" value="ECO:0007669"/>
    <property type="project" value="UniProtKB-UniRule"/>
</dbReference>
<comment type="similarity">
    <text evidence="9">Belongs to the CRISPR-associated endonuclease Cas1 family.</text>
</comment>
<evidence type="ECO:0000256" key="2">
    <source>
        <dbReference type="ARBA" id="ARBA00022723"/>
    </source>
</evidence>
<dbReference type="OrthoDB" id="9803119at2"/>
<dbReference type="EMBL" id="SDKC01000001">
    <property type="protein sequence ID" value="RXS76236.1"/>
    <property type="molecule type" value="Genomic_DNA"/>
</dbReference>
<gene>
    <name evidence="10" type="primary">cas1b</name>
    <name evidence="9" type="synonym">cas1</name>
    <name evidence="10" type="ORF">ETP43_14205</name>
</gene>
<evidence type="ECO:0000256" key="1">
    <source>
        <dbReference type="ARBA" id="ARBA00022722"/>
    </source>
</evidence>
<evidence type="ECO:0000313" key="10">
    <source>
        <dbReference type="EMBL" id="RXS76236.1"/>
    </source>
</evidence>
<feature type="binding site" evidence="9">
    <location>
        <position position="157"/>
    </location>
    <ligand>
        <name>Mn(2+)</name>
        <dbReference type="ChEBI" id="CHEBI:29035"/>
    </ligand>
</feature>
<keyword evidence="8 9" id="KW-0464">Manganese</keyword>
<evidence type="ECO:0000256" key="5">
    <source>
        <dbReference type="ARBA" id="ARBA00022842"/>
    </source>
</evidence>
<comment type="caution">
    <text evidence="10">The sequence shown here is derived from an EMBL/GenBank/DDBJ whole genome shotgun (WGS) entry which is preliminary data.</text>
</comment>
<comment type="subunit">
    <text evidence="9">Homodimer, forms a heterotetramer with a Cas2 homodimer.</text>
</comment>
<dbReference type="Gene3D" id="3.100.10.20">
    <property type="entry name" value="CRISPR-associated endonuclease Cas1, N-terminal domain"/>
    <property type="match status" value="1"/>
</dbReference>
<evidence type="ECO:0000256" key="3">
    <source>
        <dbReference type="ARBA" id="ARBA00022759"/>
    </source>
</evidence>
<dbReference type="Gene3D" id="1.20.120.920">
    <property type="entry name" value="CRISPR-associated endonuclease Cas1, C-terminal domain"/>
    <property type="match status" value="1"/>
</dbReference>
<reference evidence="10 11" key="1">
    <citation type="submission" date="2019-01" db="EMBL/GenBank/DDBJ databases">
        <title>Blautia sp. nov. KGMB01111 isolated human feces.</title>
        <authorList>
            <person name="Park J.-E."/>
            <person name="Kim J.-S."/>
            <person name="Park S.-H."/>
        </authorList>
    </citation>
    <scope>NUCLEOTIDE SEQUENCE [LARGE SCALE GENOMIC DNA]</scope>
    <source>
        <strain evidence="10 11">KGMB01111</strain>
    </source>
</reference>
<organism evidence="10 11">
    <name type="scientific">Blautia faecicola</name>
    <dbReference type="NCBI Taxonomy" id="2509240"/>
    <lineage>
        <taxon>Bacteria</taxon>
        <taxon>Bacillati</taxon>
        <taxon>Bacillota</taxon>
        <taxon>Clostridia</taxon>
        <taxon>Lachnospirales</taxon>
        <taxon>Lachnospiraceae</taxon>
        <taxon>Blautia</taxon>
    </lineage>
</organism>
<dbReference type="InterPro" id="IPR002729">
    <property type="entry name" value="CRISPR-assoc_Cas1"/>
</dbReference>
<dbReference type="RefSeq" id="WP_129258828.1">
    <property type="nucleotide sequence ID" value="NZ_SDKC01000001.1"/>
</dbReference>
<dbReference type="CDD" id="cd09722">
    <property type="entry name" value="Cas1_I-B"/>
    <property type="match status" value="1"/>
</dbReference>
<dbReference type="GO" id="GO:0043571">
    <property type="term" value="P:maintenance of CRISPR repeat elements"/>
    <property type="evidence" value="ECO:0007669"/>
    <property type="project" value="UniProtKB-UniRule"/>
</dbReference>
<keyword evidence="6 9" id="KW-0051">Antiviral defense</keyword>
<feature type="binding site" evidence="9">
    <location>
        <position position="237"/>
    </location>
    <ligand>
        <name>Mn(2+)</name>
        <dbReference type="ChEBI" id="CHEBI:29035"/>
    </ligand>
</feature>
<comment type="function">
    <text evidence="9">CRISPR (clustered regularly interspaced short palindromic repeat), is an adaptive immune system that provides protection against mobile genetic elements (viruses, transposable elements and conjugative plasmids). CRISPR clusters contain spacers, sequences complementary to antecedent mobile elements, and target invading nucleic acids. CRISPR clusters are transcribed and processed into CRISPR RNA (crRNA). Acts as a dsDNA endonuclease. Involved in the integration of spacer DNA into the CRISPR cassette.</text>
</comment>
<dbReference type="GO" id="GO:0016787">
    <property type="term" value="F:hydrolase activity"/>
    <property type="evidence" value="ECO:0007669"/>
    <property type="project" value="UniProtKB-KW"/>
</dbReference>
<keyword evidence="5 9" id="KW-0460">Magnesium</keyword>
<keyword evidence="1 9" id="KW-0540">Nuclease</keyword>
<keyword evidence="2 9" id="KW-0479">Metal-binding</keyword>
<dbReference type="GO" id="GO:0003677">
    <property type="term" value="F:DNA binding"/>
    <property type="evidence" value="ECO:0007669"/>
    <property type="project" value="UniProtKB-KW"/>
</dbReference>